<proteinExistence type="predicted"/>
<evidence type="ECO:0000313" key="3">
    <source>
        <dbReference type="Proteomes" id="UP001620597"/>
    </source>
</evidence>
<dbReference type="RefSeq" id="WP_416207339.1">
    <property type="nucleotide sequence ID" value="NZ_JBBKTX010000032.1"/>
</dbReference>
<organism evidence="2 3">
    <name type="scientific">Oceanobacter antarcticus</name>
    <dbReference type="NCBI Taxonomy" id="3133425"/>
    <lineage>
        <taxon>Bacteria</taxon>
        <taxon>Pseudomonadati</taxon>
        <taxon>Pseudomonadota</taxon>
        <taxon>Gammaproteobacteria</taxon>
        <taxon>Oceanospirillales</taxon>
        <taxon>Oceanospirillaceae</taxon>
        <taxon>Oceanobacter</taxon>
    </lineage>
</organism>
<keyword evidence="1" id="KW-0732">Signal</keyword>
<protein>
    <submittedName>
        <fullName evidence="2">Pilus assembly protein PilP</fullName>
    </submittedName>
</protein>
<dbReference type="EMBL" id="JBBKTX010000032">
    <property type="protein sequence ID" value="MFK4754486.1"/>
    <property type="molecule type" value="Genomic_DNA"/>
</dbReference>
<comment type="caution">
    <text evidence="2">The sequence shown here is derived from an EMBL/GenBank/DDBJ whole genome shotgun (WGS) entry which is preliminary data.</text>
</comment>
<dbReference type="PROSITE" id="PS51257">
    <property type="entry name" value="PROKAR_LIPOPROTEIN"/>
    <property type="match status" value="1"/>
</dbReference>
<dbReference type="InterPro" id="IPR007446">
    <property type="entry name" value="PilP"/>
</dbReference>
<gene>
    <name evidence="2" type="ORF">WG929_18930</name>
</gene>
<sequence length="182" mass="20024">MKNRLLLIVMGVTMMFLQGCSQPANTSDLQQFVSQALAKPRGRIEPIPVFKPYEYFSYSAAGLRSPFELPVVVDSSLQAAQPSSNVRPDFDRPKEHLEQFPLGQLTMVGTMTGADDILWALINDGDGSVVRVKEGYYMGQNHGRIMTISQNRLSLIEIVPNGLGGWVERPKTIALEGIGGDN</sequence>
<dbReference type="Gene3D" id="2.30.30.830">
    <property type="match status" value="1"/>
</dbReference>
<name>A0ABW8NNN2_9GAMM</name>
<feature type="chain" id="PRO_5046835087" evidence="1">
    <location>
        <begin position="27"/>
        <end position="182"/>
    </location>
</feature>
<evidence type="ECO:0000313" key="2">
    <source>
        <dbReference type="EMBL" id="MFK4754486.1"/>
    </source>
</evidence>
<dbReference type="Proteomes" id="UP001620597">
    <property type="component" value="Unassembled WGS sequence"/>
</dbReference>
<accession>A0ABW8NNN2</accession>
<reference evidence="2 3" key="1">
    <citation type="submission" date="2024-03" db="EMBL/GenBank/DDBJ databases">
        <title>High-quality draft genome sequence of Oceanobacter sp. wDCs-4.</title>
        <authorList>
            <person name="Dong C."/>
        </authorList>
    </citation>
    <scope>NUCLEOTIDE SEQUENCE [LARGE SCALE GENOMIC DNA]</scope>
    <source>
        <strain evidence="3">wDCs-4</strain>
    </source>
</reference>
<evidence type="ECO:0000256" key="1">
    <source>
        <dbReference type="SAM" id="SignalP"/>
    </source>
</evidence>
<feature type="signal peptide" evidence="1">
    <location>
        <begin position="1"/>
        <end position="26"/>
    </location>
</feature>
<dbReference type="Pfam" id="PF04351">
    <property type="entry name" value="PilP"/>
    <property type="match status" value="1"/>
</dbReference>
<keyword evidence="3" id="KW-1185">Reference proteome</keyword>
<dbReference type="PIRSF" id="PIRSF016481">
    <property type="entry name" value="Pilus_assembly_PilP"/>
    <property type="match status" value="1"/>
</dbReference>